<dbReference type="InterPro" id="IPR045324">
    <property type="entry name" value="Small_multidrug_res"/>
</dbReference>
<sequence>MFVGIVVQSWLLLILAIVLEVAGTTSMKLSEGLTRLWPTVGMTVLYLASFACLALALKQIEVSIAYAIWAGLGIVLVTLVAVLFFDEALTPWRVVCMTLVLLGVVGLNLSSSHS</sequence>
<keyword evidence="4 8" id="KW-0812">Transmembrane</keyword>
<evidence type="ECO:0000313" key="11">
    <source>
        <dbReference type="Proteomes" id="UP001595462"/>
    </source>
</evidence>
<dbReference type="RefSeq" id="WP_380690681.1">
    <property type="nucleotide sequence ID" value="NZ_JBHRSS010000007.1"/>
</dbReference>
<keyword evidence="5 9" id="KW-1133">Transmembrane helix</keyword>
<keyword evidence="11" id="KW-1185">Reference proteome</keyword>
<dbReference type="Proteomes" id="UP001595462">
    <property type="component" value="Unassembled WGS sequence"/>
</dbReference>
<feature type="transmembrane region" description="Helical" evidence="9">
    <location>
        <begin position="64"/>
        <end position="85"/>
    </location>
</feature>
<evidence type="ECO:0000256" key="7">
    <source>
        <dbReference type="ARBA" id="ARBA00038032"/>
    </source>
</evidence>
<organism evidence="10 11">
    <name type="scientific">Salinisphaera aquimarina</name>
    <dbReference type="NCBI Taxonomy" id="2094031"/>
    <lineage>
        <taxon>Bacteria</taxon>
        <taxon>Pseudomonadati</taxon>
        <taxon>Pseudomonadota</taxon>
        <taxon>Gammaproteobacteria</taxon>
        <taxon>Salinisphaerales</taxon>
        <taxon>Salinisphaeraceae</taxon>
        <taxon>Salinisphaera</taxon>
    </lineage>
</organism>
<feature type="transmembrane region" description="Helical" evidence="9">
    <location>
        <begin position="36"/>
        <end position="57"/>
    </location>
</feature>
<evidence type="ECO:0000256" key="1">
    <source>
        <dbReference type="ARBA" id="ARBA00004651"/>
    </source>
</evidence>
<evidence type="ECO:0000256" key="5">
    <source>
        <dbReference type="ARBA" id="ARBA00022989"/>
    </source>
</evidence>
<dbReference type="SUPFAM" id="SSF103481">
    <property type="entry name" value="Multidrug resistance efflux transporter EmrE"/>
    <property type="match status" value="1"/>
</dbReference>
<accession>A0ABV7EUC7</accession>
<comment type="caution">
    <text evidence="10">The sequence shown here is derived from an EMBL/GenBank/DDBJ whole genome shotgun (WGS) entry which is preliminary data.</text>
</comment>
<dbReference type="InterPro" id="IPR000390">
    <property type="entry name" value="Small_drug/metabolite_transptr"/>
</dbReference>
<keyword evidence="6 9" id="KW-0472">Membrane</keyword>
<keyword evidence="3" id="KW-1003">Cell membrane</keyword>
<keyword evidence="2" id="KW-0813">Transport</keyword>
<reference evidence="11" key="1">
    <citation type="journal article" date="2019" name="Int. J. Syst. Evol. Microbiol.">
        <title>The Global Catalogue of Microorganisms (GCM) 10K type strain sequencing project: providing services to taxonomists for standard genome sequencing and annotation.</title>
        <authorList>
            <consortium name="The Broad Institute Genomics Platform"/>
            <consortium name="The Broad Institute Genome Sequencing Center for Infectious Disease"/>
            <person name="Wu L."/>
            <person name="Ma J."/>
        </authorList>
    </citation>
    <scope>NUCLEOTIDE SEQUENCE [LARGE SCALE GENOMIC DNA]</scope>
    <source>
        <strain evidence="11">KCTC 52640</strain>
    </source>
</reference>
<dbReference type="Gene3D" id="1.10.3730.20">
    <property type="match status" value="1"/>
</dbReference>
<comment type="similarity">
    <text evidence="7 8">Belongs to the drug/metabolite transporter (DMT) superfamily. Small multidrug resistance (SMR) (TC 2.A.7.1) family.</text>
</comment>
<evidence type="ECO:0000256" key="3">
    <source>
        <dbReference type="ARBA" id="ARBA00022475"/>
    </source>
</evidence>
<evidence type="ECO:0000313" key="10">
    <source>
        <dbReference type="EMBL" id="MFC3105121.1"/>
    </source>
</evidence>
<evidence type="ECO:0000256" key="4">
    <source>
        <dbReference type="ARBA" id="ARBA00022692"/>
    </source>
</evidence>
<gene>
    <name evidence="10" type="ORF">ACFOSU_14665</name>
</gene>
<dbReference type="PANTHER" id="PTHR30561:SF1">
    <property type="entry name" value="MULTIDRUG TRANSPORTER EMRE"/>
    <property type="match status" value="1"/>
</dbReference>
<evidence type="ECO:0000256" key="9">
    <source>
        <dbReference type="SAM" id="Phobius"/>
    </source>
</evidence>
<dbReference type="Pfam" id="PF00893">
    <property type="entry name" value="Multi_Drug_Res"/>
    <property type="match status" value="1"/>
</dbReference>
<dbReference type="PANTHER" id="PTHR30561">
    <property type="entry name" value="SMR FAMILY PROTON-DEPENDENT DRUG EFFLUX TRANSPORTER SUGE"/>
    <property type="match status" value="1"/>
</dbReference>
<comment type="subcellular location">
    <subcellularLocation>
        <location evidence="1 8">Cell membrane</location>
        <topology evidence="1 8">Multi-pass membrane protein</topology>
    </subcellularLocation>
</comment>
<evidence type="ECO:0000256" key="2">
    <source>
        <dbReference type="ARBA" id="ARBA00022448"/>
    </source>
</evidence>
<name>A0ABV7EUC7_9GAMM</name>
<protein>
    <submittedName>
        <fullName evidence="10">DMT family transporter</fullName>
    </submittedName>
</protein>
<feature type="transmembrane region" description="Helical" evidence="9">
    <location>
        <begin position="91"/>
        <end position="109"/>
    </location>
</feature>
<evidence type="ECO:0000256" key="8">
    <source>
        <dbReference type="RuleBase" id="RU003942"/>
    </source>
</evidence>
<evidence type="ECO:0000256" key="6">
    <source>
        <dbReference type="ARBA" id="ARBA00023136"/>
    </source>
</evidence>
<dbReference type="InterPro" id="IPR037185">
    <property type="entry name" value="EmrE-like"/>
</dbReference>
<proteinExistence type="inferred from homology"/>
<dbReference type="EMBL" id="JBHRSS010000007">
    <property type="protein sequence ID" value="MFC3105121.1"/>
    <property type="molecule type" value="Genomic_DNA"/>
</dbReference>